<dbReference type="AlphaFoldDB" id="A0A7S7NNU6"/>
<dbReference type="InterPro" id="IPR009000">
    <property type="entry name" value="Transl_B-barrel_sf"/>
</dbReference>
<dbReference type="GO" id="GO:0004813">
    <property type="term" value="F:alanine-tRNA ligase activity"/>
    <property type="evidence" value="ECO:0007669"/>
    <property type="project" value="InterPro"/>
</dbReference>
<dbReference type="Gene3D" id="2.40.30.130">
    <property type="match status" value="1"/>
</dbReference>
<evidence type="ECO:0000256" key="2">
    <source>
        <dbReference type="ARBA" id="ARBA00004496"/>
    </source>
</evidence>
<feature type="region of interest" description="Disordered" evidence="5">
    <location>
        <begin position="285"/>
        <end position="309"/>
    </location>
</feature>
<protein>
    <submittedName>
        <fullName evidence="7">Alanyl-tRNA editing protein</fullName>
    </submittedName>
</protein>
<feature type="domain" description="Alanyl-transfer RNA synthetases family profile" evidence="6">
    <location>
        <begin position="1"/>
        <end position="232"/>
    </location>
</feature>
<name>A0A7S7NNU6_PALFE</name>
<dbReference type="InterPro" id="IPR051335">
    <property type="entry name" value="Alanyl-tRNA_Editing_Enzymes"/>
</dbReference>
<proteinExistence type="predicted"/>
<accession>A0A7S7NNU6</accession>
<dbReference type="Gene3D" id="3.30.980.10">
    <property type="entry name" value="Threonyl-trna Synthetase, Chain A, domain 2"/>
    <property type="match status" value="1"/>
</dbReference>
<dbReference type="GO" id="GO:0003676">
    <property type="term" value="F:nucleic acid binding"/>
    <property type="evidence" value="ECO:0007669"/>
    <property type="project" value="InterPro"/>
</dbReference>
<dbReference type="Pfam" id="PF02272">
    <property type="entry name" value="DHHA1"/>
    <property type="match status" value="1"/>
</dbReference>
<dbReference type="PROSITE" id="PS50860">
    <property type="entry name" value="AA_TRNA_LIGASE_II_ALA"/>
    <property type="match status" value="1"/>
</dbReference>
<dbReference type="InterPro" id="IPR003156">
    <property type="entry name" value="DHHA1_dom"/>
</dbReference>
<dbReference type="InterPro" id="IPR018163">
    <property type="entry name" value="Thr/Ala-tRNA-synth_IIc_edit"/>
</dbReference>
<comment type="cofactor">
    <cofactor evidence="1">
        <name>Zn(2+)</name>
        <dbReference type="ChEBI" id="CHEBI:29105"/>
    </cofactor>
</comment>
<keyword evidence="3" id="KW-0479">Metal-binding</keyword>
<dbReference type="RefSeq" id="WP_194448704.1">
    <property type="nucleotide sequence ID" value="NZ_CP063849.1"/>
</dbReference>
<dbReference type="PANTHER" id="PTHR43462:SF1">
    <property type="entry name" value="ALANYL-TRNA EDITING PROTEIN AARSD1"/>
    <property type="match status" value="1"/>
</dbReference>
<dbReference type="Proteomes" id="UP000593892">
    <property type="component" value="Chromosome"/>
</dbReference>
<dbReference type="GO" id="GO:0006419">
    <property type="term" value="P:alanyl-tRNA aminoacylation"/>
    <property type="evidence" value="ECO:0007669"/>
    <property type="project" value="InterPro"/>
</dbReference>
<evidence type="ECO:0000256" key="1">
    <source>
        <dbReference type="ARBA" id="ARBA00001947"/>
    </source>
</evidence>
<evidence type="ECO:0000313" key="8">
    <source>
        <dbReference type="Proteomes" id="UP000593892"/>
    </source>
</evidence>
<reference evidence="7 8" key="1">
    <citation type="submission" date="2020-10" db="EMBL/GenBank/DDBJ databases">
        <title>Complete genome sequence of Paludibaculum fermentans P105T, a facultatively anaerobic acidobacterium capable of dissimilatory Fe(III) reduction.</title>
        <authorList>
            <person name="Dedysh S.N."/>
            <person name="Beletsky A.V."/>
            <person name="Kulichevskaya I.S."/>
            <person name="Mardanov A.V."/>
            <person name="Ravin N.V."/>
        </authorList>
    </citation>
    <scope>NUCLEOTIDE SEQUENCE [LARGE SCALE GENOMIC DNA]</scope>
    <source>
        <strain evidence="7 8">P105</strain>
    </source>
</reference>
<keyword evidence="4" id="KW-0862">Zinc</keyword>
<dbReference type="SUPFAM" id="SSF55186">
    <property type="entry name" value="ThrRS/AlaRS common domain"/>
    <property type="match status" value="1"/>
</dbReference>
<dbReference type="GO" id="GO:0002161">
    <property type="term" value="F:aminoacyl-tRNA deacylase activity"/>
    <property type="evidence" value="ECO:0007669"/>
    <property type="project" value="UniProtKB-ARBA"/>
</dbReference>
<evidence type="ECO:0000256" key="5">
    <source>
        <dbReference type="SAM" id="MobiDB-lite"/>
    </source>
</evidence>
<dbReference type="PANTHER" id="PTHR43462">
    <property type="entry name" value="ALANYL-TRNA EDITING PROTEIN"/>
    <property type="match status" value="1"/>
</dbReference>
<evidence type="ECO:0000256" key="3">
    <source>
        <dbReference type="ARBA" id="ARBA00022723"/>
    </source>
</evidence>
<dbReference type="KEGG" id="pfer:IRI77_30350"/>
<dbReference type="EMBL" id="CP063849">
    <property type="protein sequence ID" value="QOY87035.1"/>
    <property type="molecule type" value="Genomic_DNA"/>
</dbReference>
<dbReference type="SMART" id="SM00863">
    <property type="entry name" value="tRNA_SAD"/>
    <property type="match status" value="1"/>
</dbReference>
<dbReference type="GO" id="GO:0046872">
    <property type="term" value="F:metal ion binding"/>
    <property type="evidence" value="ECO:0007669"/>
    <property type="project" value="UniProtKB-KW"/>
</dbReference>
<evidence type="ECO:0000313" key="7">
    <source>
        <dbReference type="EMBL" id="QOY87035.1"/>
    </source>
</evidence>
<dbReference type="Gene3D" id="3.10.310.40">
    <property type="match status" value="1"/>
</dbReference>
<comment type="subcellular location">
    <subcellularLocation>
        <location evidence="2">Cytoplasm</location>
    </subcellularLocation>
</comment>
<sequence>MTERLYYTDSSLADFEASVLKVDESRTRVVLDRTAFYPDSGGQPRDHGQINGVEVVDLVEEEGELIHVLGAALPAVEAVQGRVDRARRFDHMQQHSGQHLLSAVFDALFGYATLSFHMGAEASTIELSASALDSGQCQAAERRANEIVFENRPLSVAFEEAAEVEGLRKESKREGLLRIVSIEGIDRSACGGTHVRHTGEIGPILLRKLEKIRGNVRVEFLCGHRAVRRARLDYDALSQIARLFSSPLDDTAALVAAQLEDAREAEKSRRKLALEMAACRGRELYAQTSEGPDGRRRYLDQRASGPLDDETRAVGQSFCAQSNGLYVATSAQPATILVVASADAGIHAGNLLKQALAAAGGRGGGNAQVAQGSLPSAEAVAALLPQLGF</sequence>
<dbReference type="SUPFAM" id="SSF50447">
    <property type="entry name" value="Translation proteins"/>
    <property type="match status" value="1"/>
</dbReference>
<evidence type="ECO:0000256" key="4">
    <source>
        <dbReference type="ARBA" id="ARBA00022833"/>
    </source>
</evidence>
<dbReference type="GO" id="GO:0005737">
    <property type="term" value="C:cytoplasm"/>
    <property type="evidence" value="ECO:0007669"/>
    <property type="project" value="UniProtKB-SubCell"/>
</dbReference>
<keyword evidence="8" id="KW-1185">Reference proteome</keyword>
<organism evidence="7 8">
    <name type="scientific">Paludibaculum fermentans</name>
    <dbReference type="NCBI Taxonomy" id="1473598"/>
    <lineage>
        <taxon>Bacteria</taxon>
        <taxon>Pseudomonadati</taxon>
        <taxon>Acidobacteriota</taxon>
        <taxon>Terriglobia</taxon>
        <taxon>Bryobacterales</taxon>
        <taxon>Bryobacteraceae</taxon>
        <taxon>Paludibaculum</taxon>
    </lineage>
</organism>
<evidence type="ECO:0000259" key="6">
    <source>
        <dbReference type="PROSITE" id="PS50860"/>
    </source>
</evidence>
<gene>
    <name evidence="7" type="ORF">IRI77_30350</name>
</gene>
<dbReference type="InterPro" id="IPR018165">
    <property type="entry name" value="Ala-tRNA-synth_IIc_core"/>
</dbReference>
<dbReference type="InterPro" id="IPR012947">
    <property type="entry name" value="tRNA_SAD"/>
</dbReference>
<dbReference type="GO" id="GO:0005524">
    <property type="term" value="F:ATP binding"/>
    <property type="evidence" value="ECO:0007669"/>
    <property type="project" value="InterPro"/>
</dbReference>
<dbReference type="Pfam" id="PF07973">
    <property type="entry name" value="tRNA_SAD"/>
    <property type="match status" value="1"/>
</dbReference>